<keyword evidence="2" id="KW-1185">Reference proteome</keyword>
<evidence type="ECO:0000313" key="2">
    <source>
        <dbReference type="Proteomes" id="UP001360560"/>
    </source>
</evidence>
<dbReference type="RefSeq" id="XP_064852441.1">
    <property type="nucleotide sequence ID" value="XM_064996369.1"/>
</dbReference>
<protein>
    <submittedName>
        <fullName evidence="1">Uncharacterized protein</fullName>
    </submittedName>
</protein>
<organism evidence="1 2">
    <name type="scientific">Saccharomycopsis crataegensis</name>
    <dbReference type="NCBI Taxonomy" id="43959"/>
    <lineage>
        <taxon>Eukaryota</taxon>
        <taxon>Fungi</taxon>
        <taxon>Dikarya</taxon>
        <taxon>Ascomycota</taxon>
        <taxon>Saccharomycotina</taxon>
        <taxon>Saccharomycetes</taxon>
        <taxon>Saccharomycopsidaceae</taxon>
        <taxon>Saccharomycopsis</taxon>
    </lineage>
</organism>
<dbReference type="EMBL" id="BTFZ01000006">
    <property type="protein sequence ID" value="GMM35441.1"/>
    <property type="molecule type" value="Genomic_DNA"/>
</dbReference>
<dbReference type="Proteomes" id="UP001360560">
    <property type="component" value="Unassembled WGS sequence"/>
</dbReference>
<evidence type="ECO:0000313" key="1">
    <source>
        <dbReference type="EMBL" id="GMM35441.1"/>
    </source>
</evidence>
<dbReference type="GeneID" id="90073420"/>
<reference evidence="1 2" key="1">
    <citation type="journal article" date="2023" name="Elife">
        <title>Identification of key yeast species and microbe-microbe interactions impacting larval growth of Drosophila in the wild.</title>
        <authorList>
            <person name="Mure A."/>
            <person name="Sugiura Y."/>
            <person name="Maeda R."/>
            <person name="Honda K."/>
            <person name="Sakurai N."/>
            <person name="Takahashi Y."/>
            <person name="Watada M."/>
            <person name="Katoh T."/>
            <person name="Gotoh A."/>
            <person name="Gotoh Y."/>
            <person name="Taniguchi I."/>
            <person name="Nakamura K."/>
            <person name="Hayashi T."/>
            <person name="Katayama T."/>
            <person name="Uemura T."/>
            <person name="Hattori Y."/>
        </authorList>
    </citation>
    <scope>NUCLEOTIDE SEQUENCE [LARGE SCALE GENOMIC DNA]</scope>
    <source>
        <strain evidence="1 2">SC-9</strain>
    </source>
</reference>
<name>A0AAV5QL70_9ASCO</name>
<sequence>MNLFNHEGVFFNGNLPSPMERVSKSFDYDSASVATTHHLFGANTYVTTTTVQDVQSAFMLPFWQHDIQSRSQRPTENLPSC</sequence>
<accession>A0AAV5QL70</accession>
<gene>
    <name evidence="1" type="ORF">DASC09_027660</name>
</gene>
<proteinExistence type="predicted"/>
<dbReference type="AlphaFoldDB" id="A0AAV5QL70"/>
<comment type="caution">
    <text evidence="1">The sequence shown here is derived from an EMBL/GenBank/DDBJ whole genome shotgun (WGS) entry which is preliminary data.</text>
</comment>